<comment type="catalytic activity">
    <reaction evidence="3">
        <text>adenosylcob(III)inamide + GTP = adenosylcob(III)inamide phosphate + GDP + H(+)</text>
        <dbReference type="Rhea" id="RHEA:15765"/>
        <dbReference type="ChEBI" id="CHEBI:2480"/>
        <dbReference type="ChEBI" id="CHEBI:15378"/>
        <dbReference type="ChEBI" id="CHEBI:37565"/>
        <dbReference type="ChEBI" id="CHEBI:58189"/>
        <dbReference type="ChEBI" id="CHEBI:58502"/>
        <dbReference type="EC" id="2.7.1.156"/>
    </reaction>
</comment>
<sequence length="190" mass="21348">MITLVTGGARSGKSSFAEKLCMSISQEAIYVATAQAFDDEMKERIALHQLQRIQANYPWRNVEEPFELVKLIGDWHSQSLSSEEGAPTILVDCLTLWLSNVLLSVENDKDRSEKVKEEILLLVNQVRQYPGNLIMVTNEVGDGIVPEYPLGRLYRDLAGFMNQAIARSCSQVFLVTAGIPIELKSREYIL</sequence>
<feature type="active site" description="GMP-histidine intermediate" evidence="18">
    <location>
        <position position="48"/>
    </location>
</feature>
<feature type="binding site" evidence="19">
    <location>
        <begin position="32"/>
        <end position="34"/>
    </location>
    <ligand>
        <name>GTP</name>
        <dbReference type="ChEBI" id="CHEBI:37565"/>
    </ligand>
</feature>
<keyword evidence="15 19" id="KW-0342">GTP-binding</keyword>
<comment type="pathway">
    <text evidence="6">Cofactor biosynthesis; adenosylcobalamin biosynthesis; adenosylcobalamin from cob(II)yrinate a,c-diamide: step 5/7.</text>
</comment>
<evidence type="ECO:0000256" key="15">
    <source>
        <dbReference type="ARBA" id="ARBA00023134"/>
    </source>
</evidence>
<keyword evidence="10" id="KW-0169">Cobalamin biosynthesis</keyword>
<dbReference type="EC" id="2.7.1.156" evidence="8"/>
<feature type="binding site" evidence="19">
    <location>
        <position position="63"/>
    </location>
    <ligand>
        <name>GTP</name>
        <dbReference type="ChEBI" id="CHEBI:37565"/>
    </ligand>
</feature>
<evidence type="ECO:0000256" key="6">
    <source>
        <dbReference type="ARBA" id="ARBA00005159"/>
    </source>
</evidence>
<dbReference type="UniPathway" id="UPA00148">
    <property type="reaction ID" value="UER00236"/>
</dbReference>
<comment type="pathway">
    <text evidence="5">Cofactor biosynthesis; adenosylcobalamin biosynthesis; adenosylcobalamin from cob(II)yrinate a,c-diamide: step 6/7.</text>
</comment>
<evidence type="ECO:0000256" key="3">
    <source>
        <dbReference type="ARBA" id="ARBA00001522"/>
    </source>
</evidence>
<evidence type="ECO:0000256" key="2">
    <source>
        <dbReference type="ARBA" id="ARBA00000711"/>
    </source>
</evidence>
<evidence type="ECO:0000256" key="13">
    <source>
        <dbReference type="ARBA" id="ARBA00022777"/>
    </source>
</evidence>
<keyword evidence="11 20" id="KW-0808">Transferase</keyword>
<dbReference type="PIRSF" id="PIRSF006135">
    <property type="entry name" value="CobU"/>
    <property type="match status" value="1"/>
</dbReference>
<evidence type="ECO:0000256" key="14">
    <source>
        <dbReference type="ARBA" id="ARBA00022840"/>
    </source>
</evidence>
<dbReference type="Proteomes" id="UP000077134">
    <property type="component" value="Unassembled WGS sequence"/>
</dbReference>
<dbReference type="GO" id="GO:0008820">
    <property type="term" value="F:cobinamide phosphate guanylyltransferase activity"/>
    <property type="evidence" value="ECO:0007669"/>
    <property type="project" value="UniProtKB-EC"/>
</dbReference>
<comment type="function">
    <text evidence="4">Catalyzes ATP-dependent phosphorylation of adenosylcobinamide and addition of GMP to adenosylcobinamide phosphate.</text>
</comment>
<dbReference type="RefSeq" id="WP_068654326.1">
    <property type="nucleotide sequence ID" value="NZ_CP017770.1"/>
</dbReference>
<evidence type="ECO:0000256" key="19">
    <source>
        <dbReference type="PIRSR" id="PIRSR006135-2"/>
    </source>
</evidence>
<evidence type="ECO:0000256" key="11">
    <source>
        <dbReference type="ARBA" id="ARBA00022679"/>
    </source>
</evidence>
<dbReference type="PANTHER" id="PTHR34848">
    <property type="match status" value="1"/>
</dbReference>
<dbReference type="AlphaFoldDB" id="A0A167GID8"/>
<dbReference type="GO" id="GO:0005524">
    <property type="term" value="F:ATP binding"/>
    <property type="evidence" value="ECO:0007669"/>
    <property type="project" value="UniProtKB-KW"/>
</dbReference>
<dbReference type="EC" id="2.7.7.62" evidence="9"/>
<dbReference type="GO" id="GO:0043752">
    <property type="term" value="F:adenosylcobinamide kinase activity"/>
    <property type="evidence" value="ECO:0007669"/>
    <property type="project" value="UniProtKB-EC"/>
</dbReference>
<comment type="catalytic activity">
    <reaction evidence="2">
        <text>adenosylcob(III)inamide phosphate + GTP + H(+) = adenosylcob(III)inamide-GDP + diphosphate</text>
        <dbReference type="Rhea" id="RHEA:22712"/>
        <dbReference type="ChEBI" id="CHEBI:15378"/>
        <dbReference type="ChEBI" id="CHEBI:33019"/>
        <dbReference type="ChEBI" id="CHEBI:37565"/>
        <dbReference type="ChEBI" id="CHEBI:58502"/>
        <dbReference type="ChEBI" id="CHEBI:60487"/>
        <dbReference type="EC" id="2.7.7.62"/>
    </reaction>
</comment>
<accession>A0A167GID8</accession>
<keyword evidence="21" id="KW-1185">Reference proteome</keyword>
<evidence type="ECO:0000256" key="1">
    <source>
        <dbReference type="ARBA" id="ARBA00000312"/>
    </source>
</evidence>
<evidence type="ECO:0000256" key="10">
    <source>
        <dbReference type="ARBA" id="ARBA00022573"/>
    </source>
</evidence>
<dbReference type="STRING" id="1763538.LPB68_07810"/>
<evidence type="ECO:0000256" key="12">
    <source>
        <dbReference type="ARBA" id="ARBA00022741"/>
    </source>
</evidence>
<gene>
    <name evidence="20" type="ORF">PNBC_00890</name>
</gene>
<dbReference type="Gene3D" id="3.40.50.300">
    <property type="entry name" value="P-loop containing nucleotide triphosphate hydrolases"/>
    <property type="match status" value="1"/>
</dbReference>
<evidence type="ECO:0000256" key="17">
    <source>
        <dbReference type="ARBA" id="ARBA00030571"/>
    </source>
</evidence>
<keyword evidence="12 19" id="KW-0547">Nucleotide-binding</keyword>
<dbReference type="InterPro" id="IPR027417">
    <property type="entry name" value="P-loop_NTPase"/>
</dbReference>
<dbReference type="Pfam" id="PF02283">
    <property type="entry name" value="CobU"/>
    <property type="match status" value="1"/>
</dbReference>
<name>A0A167GID8_9BACL</name>
<feature type="binding site" evidence="19">
    <location>
        <begin position="7"/>
        <end position="14"/>
    </location>
    <ligand>
        <name>GTP</name>
        <dbReference type="ChEBI" id="CHEBI:37565"/>
    </ligand>
</feature>
<evidence type="ECO:0000256" key="16">
    <source>
        <dbReference type="ARBA" id="ARBA00029570"/>
    </source>
</evidence>
<dbReference type="EMBL" id="LSFN01000002">
    <property type="protein sequence ID" value="OAB77600.1"/>
    <property type="molecule type" value="Genomic_DNA"/>
</dbReference>
<evidence type="ECO:0000256" key="7">
    <source>
        <dbReference type="ARBA" id="ARBA00007490"/>
    </source>
</evidence>
<evidence type="ECO:0000256" key="4">
    <source>
        <dbReference type="ARBA" id="ARBA00003889"/>
    </source>
</evidence>
<comment type="similarity">
    <text evidence="7">Belongs to the CobU/CobP family.</text>
</comment>
<organism evidence="20 21">
    <name type="scientific">Paenibacillus crassostreae</name>
    <dbReference type="NCBI Taxonomy" id="1763538"/>
    <lineage>
        <taxon>Bacteria</taxon>
        <taxon>Bacillati</taxon>
        <taxon>Bacillota</taxon>
        <taxon>Bacilli</taxon>
        <taxon>Bacillales</taxon>
        <taxon>Paenibacillaceae</taxon>
        <taxon>Paenibacillus</taxon>
    </lineage>
</organism>
<comment type="caution">
    <text evidence="20">The sequence shown here is derived from an EMBL/GenBank/DDBJ whole genome shotgun (WGS) entry which is preliminary data.</text>
</comment>
<keyword evidence="13 20" id="KW-0418">Kinase</keyword>
<evidence type="ECO:0000256" key="5">
    <source>
        <dbReference type="ARBA" id="ARBA00004692"/>
    </source>
</evidence>
<evidence type="ECO:0000313" key="20">
    <source>
        <dbReference type="EMBL" id="OAB77600.1"/>
    </source>
</evidence>
<evidence type="ECO:0000256" key="8">
    <source>
        <dbReference type="ARBA" id="ARBA00012016"/>
    </source>
</evidence>
<dbReference type="KEGG" id="pcx:LPB68_07810"/>
<dbReference type="SUPFAM" id="SSF52540">
    <property type="entry name" value="P-loop containing nucleoside triphosphate hydrolases"/>
    <property type="match status" value="1"/>
</dbReference>
<dbReference type="InterPro" id="IPR003203">
    <property type="entry name" value="CobU/CobP"/>
</dbReference>
<dbReference type="PANTHER" id="PTHR34848:SF1">
    <property type="entry name" value="BIFUNCTIONAL ADENOSYLCOBALAMIN BIOSYNTHESIS PROTEIN COBU"/>
    <property type="match status" value="1"/>
</dbReference>
<dbReference type="GO" id="GO:0005525">
    <property type="term" value="F:GTP binding"/>
    <property type="evidence" value="ECO:0007669"/>
    <property type="project" value="UniProtKB-KW"/>
</dbReference>
<evidence type="ECO:0000256" key="9">
    <source>
        <dbReference type="ARBA" id="ARBA00012523"/>
    </source>
</evidence>
<evidence type="ECO:0000313" key="21">
    <source>
        <dbReference type="Proteomes" id="UP000077134"/>
    </source>
</evidence>
<keyword evidence="14" id="KW-0067">ATP-binding</keyword>
<dbReference type="CDD" id="cd00544">
    <property type="entry name" value="CobU"/>
    <property type="match status" value="1"/>
</dbReference>
<evidence type="ECO:0000256" key="18">
    <source>
        <dbReference type="PIRSR" id="PIRSR006135-1"/>
    </source>
</evidence>
<dbReference type="OrthoDB" id="9799422at2"/>
<feature type="binding site" evidence="19">
    <location>
        <position position="92"/>
    </location>
    <ligand>
        <name>GTP</name>
        <dbReference type="ChEBI" id="CHEBI:37565"/>
    </ligand>
</feature>
<comment type="catalytic activity">
    <reaction evidence="1">
        <text>adenosylcob(III)inamide + ATP = adenosylcob(III)inamide phosphate + ADP + H(+)</text>
        <dbReference type="Rhea" id="RHEA:15769"/>
        <dbReference type="ChEBI" id="CHEBI:2480"/>
        <dbReference type="ChEBI" id="CHEBI:15378"/>
        <dbReference type="ChEBI" id="CHEBI:30616"/>
        <dbReference type="ChEBI" id="CHEBI:58502"/>
        <dbReference type="ChEBI" id="CHEBI:456216"/>
        <dbReference type="EC" id="2.7.1.156"/>
    </reaction>
</comment>
<dbReference type="NCBIfam" id="NF004469">
    <property type="entry name" value="PRK05800.1"/>
    <property type="match status" value="1"/>
</dbReference>
<proteinExistence type="inferred from homology"/>
<reference evidence="20 21" key="1">
    <citation type="submission" date="2016-02" db="EMBL/GenBank/DDBJ databases">
        <title>Paenibacillus sp. LPB0068, isolated from Crassostrea gigas.</title>
        <authorList>
            <person name="Shin S.-K."/>
            <person name="Yi H."/>
        </authorList>
    </citation>
    <scope>NUCLEOTIDE SEQUENCE [LARGE SCALE GENOMIC DNA]</scope>
    <source>
        <strain evidence="20 21">LPB0068</strain>
    </source>
</reference>
<protein>
    <recommendedName>
        <fullName evidence="16">Adenosylcobinamide kinase</fullName>
        <ecNumber evidence="8">2.7.1.156</ecNumber>
        <ecNumber evidence="9">2.7.7.62</ecNumber>
    </recommendedName>
    <alternativeName>
        <fullName evidence="17">Adenosylcobinamide-phosphate guanylyltransferase</fullName>
    </alternativeName>
</protein>
<dbReference type="GO" id="GO:0009236">
    <property type="term" value="P:cobalamin biosynthetic process"/>
    <property type="evidence" value="ECO:0007669"/>
    <property type="project" value="UniProtKB-UniPathway"/>
</dbReference>